<evidence type="ECO:0000313" key="1">
    <source>
        <dbReference type="EMBL" id="CDQ09551.1"/>
    </source>
</evidence>
<dbReference type="Gene3D" id="3.90.1470.20">
    <property type="match status" value="1"/>
</dbReference>
<protein>
    <submittedName>
        <fullName evidence="1">Haloacid dehalogenase domain protein hydrolase</fullName>
    </submittedName>
</protein>
<reference evidence="1" key="2">
    <citation type="submission" date="2014-07" db="EMBL/GenBank/DDBJ databases">
        <title>Initial genome analysis of the psychrotolerant acidophile Acidithiobacillus ferrivorans CF27: insights into iron and sulfur oxidation pathways and into biofilm formation.</title>
        <authorList>
            <person name="Talla E."/>
            <person name="Hedrich S."/>
            <person name="Mangenot S."/>
            <person name="Ji B."/>
            <person name="Johnson D.B."/>
            <person name="Barbe V."/>
            <person name="Bonnefoy V."/>
        </authorList>
    </citation>
    <scope>NUCLEOTIDE SEQUENCE [LARGE SCALE GENOMIC DNA]</scope>
    <source>
        <strain evidence="1">CF27</strain>
    </source>
</reference>
<organism evidence="1">
    <name type="scientific">Acidithiobacillus ferrivorans</name>
    <dbReference type="NCBI Taxonomy" id="160808"/>
    <lineage>
        <taxon>Bacteria</taxon>
        <taxon>Pseudomonadati</taxon>
        <taxon>Pseudomonadota</taxon>
        <taxon>Acidithiobacillia</taxon>
        <taxon>Acidithiobacillales</taxon>
        <taxon>Acidithiobacillaceae</taxon>
        <taxon>Acidithiobacillus</taxon>
    </lineage>
</organism>
<dbReference type="GO" id="GO:0005737">
    <property type="term" value="C:cytoplasm"/>
    <property type="evidence" value="ECO:0007669"/>
    <property type="project" value="TreeGrafter"/>
</dbReference>
<dbReference type="PANTHER" id="PTHR43344:SF21">
    <property type="entry name" value="POLYOL PHOSPHATE PHOSPHATASE PYP1"/>
    <property type="match status" value="1"/>
</dbReference>
<dbReference type="NCBIfam" id="TIGR01488">
    <property type="entry name" value="HAD-SF-IB"/>
    <property type="match status" value="1"/>
</dbReference>
<dbReference type="GO" id="GO:0000287">
    <property type="term" value="F:magnesium ion binding"/>
    <property type="evidence" value="ECO:0007669"/>
    <property type="project" value="TreeGrafter"/>
</dbReference>
<reference evidence="2 3" key="3">
    <citation type="submission" date="2017-03" db="EMBL/GenBank/DDBJ databases">
        <authorList>
            <person name="Regsiter A."/>
            <person name="William W."/>
        </authorList>
    </citation>
    <scope>NUCLEOTIDE SEQUENCE [LARGE SCALE GENOMIC DNA]</scope>
    <source>
        <strain evidence="2">PRJEB5721</strain>
    </source>
</reference>
<dbReference type="Proteomes" id="UP000193925">
    <property type="component" value="Chromosome AFERRI"/>
</dbReference>
<accession>A0A060UMM8</accession>
<dbReference type="GO" id="GO:0036424">
    <property type="term" value="F:L-phosphoserine phosphatase activity"/>
    <property type="evidence" value="ECO:0007669"/>
    <property type="project" value="TreeGrafter"/>
</dbReference>
<dbReference type="EMBL" id="CCCS020000023">
    <property type="protein sequence ID" value="CDQ09551.1"/>
    <property type="molecule type" value="Genomic_DNA"/>
</dbReference>
<sequence length="222" mass="24843">MGAGLMQRAIFCDFDGTITEAEVFVALMRHFAPEAAARVLPEIYAQRLTLRDGLPQVLGTIPSRHWPELEDFVRDTALRPGLVGLLAHAKKAGIPFIVVTGGFTRMAEIVLAPYRQEIYAIHGLEVDSTGAWLRVFSPWQDDHELVAKATVIAHYHPEDAVCIGDSITDLRVARQCPLVCARDRLAEYLREEGRTFLPFDDLRDVSAALAQRGWWQEVVHAQ</sequence>
<dbReference type="Gene3D" id="3.40.50.1000">
    <property type="entry name" value="HAD superfamily/HAD-like"/>
    <property type="match status" value="1"/>
</dbReference>
<keyword evidence="1" id="KW-0378">Hydrolase</keyword>
<dbReference type="PANTHER" id="PTHR43344">
    <property type="entry name" value="PHOSPHOSERINE PHOSPHATASE"/>
    <property type="match status" value="1"/>
</dbReference>
<dbReference type="Pfam" id="PF12710">
    <property type="entry name" value="HAD"/>
    <property type="match status" value="1"/>
</dbReference>
<evidence type="ECO:0000313" key="2">
    <source>
        <dbReference type="EMBL" id="SMH67204.1"/>
    </source>
</evidence>
<proteinExistence type="predicted"/>
<reference evidence="1" key="1">
    <citation type="submission" date="2014-03" db="EMBL/GenBank/DDBJ databases">
        <authorList>
            <person name="Genoscope - CEA"/>
        </authorList>
    </citation>
    <scope>NUCLEOTIDE SEQUENCE [LARGE SCALE GENOMIC DNA]</scope>
    <source>
        <strain evidence="1">CF27</strain>
    </source>
</reference>
<dbReference type="EMBL" id="LT841305">
    <property type="protein sequence ID" value="SMH67204.1"/>
    <property type="molecule type" value="Genomic_DNA"/>
</dbReference>
<dbReference type="InterPro" id="IPR023214">
    <property type="entry name" value="HAD_sf"/>
</dbReference>
<dbReference type="GO" id="GO:0006564">
    <property type="term" value="P:L-serine biosynthetic process"/>
    <property type="evidence" value="ECO:0007669"/>
    <property type="project" value="TreeGrafter"/>
</dbReference>
<evidence type="ECO:0000313" key="3">
    <source>
        <dbReference type="Proteomes" id="UP000193925"/>
    </source>
</evidence>
<keyword evidence="3" id="KW-1185">Reference proteome</keyword>
<dbReference type="SUPFAM" id="SSF56784">
    <property type="entry name" value="HAD-like"/>
    <property type="match status" value="1"/>
</dbReference>
<dbReference type="InterPro" id="IPR050582">
    <property type="entry name" value="HAD-like_SerB"/>
</dbReference>
<dbReference type="AlphaFoldDB" id="A0A060UMM8"/>
<dbReference type="InterPro" id="IPR036412">
    <property type="entry name" value="HAD-like_sf"/>
</dbReference>
<gene>
    <name evidence="1" type="ORF">AFERRI_30197</name>
    <name evidence="2" type="ORF">AFERRI_50405</name>
</gene>
<name>A0A060UMM8_9PROT</name>